<dbReference type="RefSeq" id="WP_120514873.1">
    <property type="nucleotide sequence ID" value="NZ_QXZY01000002.1"/>
</dbReference>
<name>A0A3N4N2R4_9BACT</name>
<accession>A0A3N4N2R4</accession>
<proteinExistence type="predicted"/>
<keyword evidence="2" id="KW-1185">Reference proteome</keyword>
<evidence type="ECO:0000313" key="2">
    <source>
        <dbReference type="Proteomes" id="UP000279089"/>
    </source>
</evidence>
<reference evidence="2" key="1">
    <citation type="submission" date="2018-11" db="EMBL/GenBank/DDBJ databases">
        <title>Chitinophaga lutea sp.nov., isolate from arsenic contaminated soil.</title>
        <authorList>
            <person name="Zong Y."/>
        </authorList>
    </citation>
    <scope>NUCLEOTIDE SEQUENCE [LARGE SCALE GENOMIC DNA]</scope>
    <source>
        <strain evidence="2">YLT18</strain>
    </source>
</reference>
<gene>
    <name evidence="1" type="ORF">EG028_07125</name>
</gene>
<dbReference type="Proteomes" id="UP000279089">
    <property type="component" value="Unassembled WGS sequence"/>
</dbReference>
<dbReference type="EMBL" id="RMBX01000003">
    <property type="protein sequence ID" value="RPD41923.1"/>
    <property type="molecule type" value="Genomic_DNA"/>
</dbReference>
<evidence type="ECO:0000313" key="1">
    <source>
        <dbReference type="EMBL" id="RPD41923.1"/>
    </source>
</evidence>
<sequence length="76" mass="9198">MGKALEQEMYTYFVQLNEAEKKSVVQMLKTFLKSRKQQPEVYTIEQYNKELEEAEKRIEAGDFITQEDLEKEMEKW</sequence>
<comment type="caution">
    <text evidence="1">The sequence shown here is derived from an EMBL/GenBank/DDBJ whole genome shotgun (WGS) entry which is preliminary data.</text>
</comment>
<protein>
    <submittedName>
        <fullName evidence="1">Uncharacterized protein</fullName>
    </submittedName>
</protein>
<dbReference type="AlphaFoldDB" id="A0A3N4N2R4"/>
<dbReference type="OrthoDB" id="964703at2"/>
<organism evidence="1 2">
    <name type="scientific">Chitinophaga barathri</name>
    <dbReference type="NCBI Taxonomy" id="1647451"/>
    <lineage>
        <taxon>Bacteria</taxon>
        <taxon>Pseudomonadati</taxon>
        <taxon>Bacteroidota</taxon>
        <taxon>Chitinophagia</taxon>
        <taxon>Chitinophagales</taxon>
        <taxon>Chitinophagaceae</taxon>
        <taxon>Chitinophaga</taxon>
    </lineage>
</organism>